<feature type="transmembrane region" description="Helical" evidence="1">
    <location>
        <begin position="139"/>
        <end position="159"/>
    </location>
</feature>
<feature type="transmembrane region" description="Helical" evidence="1">
    <location>
        <begin position="171"/>
        <end position="193"/>
    </location>
</feature>
<dbReference type="Pfam" id="PF12730">
    <property type="entry name" value="ABC2_membrane_4"/>
    <property type="match status" value="1"/>
</dbReference>
<feature type="transmembrane region" description="Helical" evidence="1">
    <location>
        <begin position="16"/>
        <end position="37"/>
    </location>
</feature>
<feature type="transmembrane region" description="Helical" evidence="1">
    <location>
        <begin position="49"/>
        <end position="78"/>
    </location>
</feature>
<dbReference type="Proteomes" id="UP001589818">
    <property type="component" value="Unassembled WGS sequence"/>
</dbReference>
<name>A0ABV6J4K5_9BACL</name>
<dbReference type="CDD" id="cd21809">
    <property type="entry name" value="ABC-2_lan_permease-like"/>
    <property type="match status" value="1"/>
</dbReference>
<evidence type="ECO:0000313" key="3">
    <source>
        <dbReference type="Proteomes" id="UP001589818"/>
    </source>
</evidence>
<dbReference type="PANTHER" id="PTHR37305:SF1">
    <property type="entry name" value="MEMBRANE PROTEIN"/>
    <property type="match status" value="1"/>
</dbReference>
<keyword evidence="1" id="KW-0472">Membrane</keyword>
<dbReference type="RefSeq" id="WP_204820108.1">
    <property type="nucleotide sequence ID" value="NZ_JANHOF010000010.1"/>
</dbReference>
<dbReference type="EMBL" id="JBHLVF010000008">
    <property type="protein sequence ID" value="MFC0390487.1"/>
    <property type="molecule type" value="Genomic_DNA"/>
</dbReference>
<organism evidence="2 3">
    <name type="scientific">Paenibacillus mendelii</name>
    <dbReference type="NCBI Taxonomy" id="206163"/>
    <lineage>
        <taxon>Bacteria</taxon>
        <taxon>Bacillati</taxon>
        <taxon>Bacillota</taxon>
        <taxon>Bacilli</taxon>
        <taxon>Bacillales</taxon>
        <taxon>Paenibacillaceae</taxon>
        <taxon>Paenibacillus</taxon>
    </lineage>
</organism>
<keyword evidence="1" id="KW-1133">Transmembrane helix</keyword>
<evidence type="ECO:0000313" key="2">
    <source>
        <dbReference type="EMBL" id="MFC0390487.1"/>
    </source>
</evidence>
<feature type="transmembrane region" description="Helical" evidence="1">
    <location>
        <begin position="213"/>
        <end position="240"/>
    </location>
</feature>
<reference evidence="2 3" key="1">
    <citation type="submission" date="2024-09" db="EMBL/GenBank/DDBJ databases">
        <authorList>
            <person name="Sun Q."/>
            <person name="Mori K."/>
        </authorList>
    </citation>
    <scope>NUCLEOTIDE SEQUENCE [LARGE SCALE GENOMIC DNA]</scope>
    <source>
        <strain evidence="2 3">CCM 4839</strain>
    </source>
</reference>
<dbReference type="PANTHER" id="PTHR37305">
    <property type="entry name" value="INTEGRAL MEMBRANE PROTEIN-RELATED"/>
    <property type="match status" value="1"/>
</dbReference>
<keyword evidence="3" id="KW-1185">Reference proteome</keyword>
<keyword evidence="1" id="KW-0812">Transmembrane</keyword>
<proteinExistence type="predicted"/>
<gene>
    <name evidence="2" type="ORF">ACFFJ8_03750</name>
</gene>
<feature type="transmembrane region" description="Helical" evidence="1">
    <location>
        <begin position="99"/>
        <end position="127"/>
    </location>
</feature>
<accession>A0ABV6J4K5</accession>
<comment type="caution">
    <text evidence="2">The sequence shown here is derived from an EMBL/GenBank/DDBJ whole genome shotgun (WGS) entry which is preliminary data.</text>
</comment>
<protein>
    <submittedName>
        <fullName evidence="2">ABC transporter permease</fullName>
    </submittedName>
</protein>
<evidence type="ECO:0000256" key="1">
    <source>
        <dbReference type="SAM" id="Phobius"/>
    </source>
</evidence>
<sequence length="245" mass="26646">MVRMFRSEWLKLRKSVIWLLAVVSPLLAALVGILSILDDAEIIGGSPWLYALSMMAALHAMLFLPLLTGVYAALVCRYEHAGGGWKQLLSLPVSRSQVYLVKFAFIMLLLAITQLLFLAALLGIGLSLGFPGPIPWKEIIVACLGGWIACLPLAALQLAVSTAWSSFAAPLAVNVIFTLPNMLVANSAEYAPYYPWVQPMLAMMPRDEMSFGAFNVSPVTLFAVIGGSFLLFLASGWTYFSKKAV</sequence>